<keyword evidence="1" id="KW-1133">Transmembrane helix</keyword>
<evidence type="ECO:0000313" key="3">
    <source>
        <dbReference type="Proteomes" id="UP000198790"/>
    </source>
</evidence>
<proteinExistence type="predicted"/>
<keyword evidence="3" id="KW-1185">Reference proteome</keyword>
<dbReference type="EMBL" id="FOKK01000029">
    <property type="protein sequence ID" value="SFB60516.1"/>
    <property type="molecule type" value="Genomic_DNA"/>
</dbReference>
<protein>
    <submittedName>
        <fullName evidence="2">Uncharacterized protein</fullName>
    </submittedName>
</protein>
<evidence type="ECO:0000256" key="1">
    <source>
        <dbReference type="SAM" id="Phobius"/>
    </source>
</evidence>
<name>A0A1I1CEU4_9BACT</name>
<keyword evidence="1" id="KW-0812">Transmembrane</keyword>
<dbReference type="STRING" id="237018.SAMN04489723_12930"/>
<dbReference type="RefSeq" id="WP_092901802.1">
    <property type="nucleotide sequence ID" value="NZ_FOKK01000029.1"/>
</dbReference>
<reference evidence="2 3" key="1">
    <citation type="submission" date="2016-10" db="EMBL/GenBank/DDBJ databases">
        <authorList>
            <person name="de Groot N.N."/>
        </authorList>
    </citation>
    <scope>NUCLEOTIDE SEQUENCE [LARGE SCALE GENOMIC DNA]</scope>
    <source>
        <strain evidence="2 3">DSM 23399</strain>
    </source>
</reference>
<accession>A0A1I1CEU4</accession>
<sequence length="114" mass="13351">MKKQLSLVMISLSWVAWLVAVFVFPIPSDSFNKDFSQDSVSNLTQTTHIQFNATPELLEIPEFKVDWSLNAKLNPDWYFDLISPSEAYLSPSFFKKSLPLFDVKDTFIHFYYTW</sequence>
<feature type="transmembrane region" description="Helical" evidence="1">
    <location>
        <begin position="7"/>
        <end position="26"/>
    </location>
</feature>
<organism evidence="2 3">
    <name type="scientific">Algoriphagus aquimarinus</name>
    <dbReference type="NCBI Taxonomy" id="237018"/>
    <lineage>
        <taxon>Bacteria</taxon>
        <taxon>Pseudomonadati</taxon>
        <taxon>Bacteroidota</taxon>
        <taxon>Cytophagia</taxon>
        <taxon>Cytophagales</taxon>
        <taxon>Cyclobacteriaceae</taxon>
        <taxon>Algoriphagus</taxon>
    </lineage>
</organism>
<evidence type="ECO:0000313" key="2">
    <source>
        <dbReference type="EMBL" id="SFB60516.1"/>
    </source>
</evidence>
<dbReference type="OrthoDB" id="826820at2"/>
<dbReference type="AlphaFoldDB" id="A0A1I1CEU4"/>
<dbReference type="Proteomes" id="UP000198790">
    <property type="component" value="Unassembled WGS sequence"/>
</dbReference>
<gene>
    <name evidence="2" type="ORF">SAMN04489723_12930</name>
</gene>
<keyword evidence="1" id="KW-0472">Membrane</keyword>